<keyword evidence="2" id="KW-1185">Reference proteome</keyword>
<dbReference type="RefSeq" id="XP_021117342.1">
    <property type="nucleotide sequence ID" value="XM_021261683.1"/>
</dbReference>
<sequence>MQGAGPLRSPRKTGLLRVCEQVRPAQHRGQAGSSGCFTHSCRAGGHQGTAEPTHHRVPEPGQSFLSVVKIHLPRARASPPVGSCPSAQHGGLQPAPPRCKGTWRLRCWRPKVAGTEPGLPLPPLARRPPGSQASLGLFSAILQSTKGQGPGSASRAPWGHPLSCSRQVREPRHRAELPQMPATPWMWRMQWGRYLDPQRPRSAGAEWALPRARPAPRIWHGQKAPWPWSREGDGTRSAICALRTGRAQIPFTEENWCSSGRLLLLPRRPRVAGSRDSPCGGTAEPGPRAVRHCPWPPSNQPLPSLGPSAGLVTEPRRAVLGTRPQEGKGHPSLASAAKPEPEPLLDPLLEPHLGPRAEGHLSLVTSHLSEGVSPSWRGTDATTPAMLG</sequence>
<dbReference type="AlphaFoldDB" id="A0AAX6T508"/>
<reference evidence="3" key="1">
    <citation type="submission" date="2025-08" db="UniProtKB">
        <authorList>
            <consortium name="RefSeq"/>
        </authorList>
    </citation>
    <scope>IDENTIFICATION</scope>
</reference>
<dbReference type="Proteomes" id="UP000694906">
    <property type="component" value="Unplaced"/>
</dbReference>
<evidence type="ECO:0000313" key="2">
    <source>
        <dbReference type="Proteomes" id="UP000694906"/>
    </source>
</evidence>
<name>A0AAX6T508_HETGA</name>
<organism evidence="2 3">
    <name type="scientific">Heterocephalus glaber</name>
    <name type="common">Naked mole rat</name>
    <dbReference type="NCBI Taxonomy" id="10181"/>
    <lineage>
        <taxon>Eukaryota</taxon>
        <taxon>Metazoa</taxon>
        <taxon>Chordata</taxon>
        <taxon>Craniata</taxon>
        <taxon>Vertebrata</taxon>
        <taxon>Euteleostomi</taxon>
        <taxon>Mammalia</taxon>
        <taxon>Eutheria</taxon>
        <taxon>Euarchontoglires</taxon>
        <taxon>Glires</taxon>
        <taxon>Rodentia</taxon>
        <taxon>Hystricomorpha</taxon>
        <taxon>Bathyergidae</taxon>
        <taxon>Heterocephalus</taxon>
    </lineage>
</organism>
<evidence type="ECO:0000313" key="3">
    <source>
        <dbReference type="RefSeq" id="XP_021117342.1"/>
    </source>
</evidence>
<proteinExistence type="predicted"/>
<feature type="region of interest" description="Disordered" evidence="1">
    <location>
        <begin position="322"/>
        <end position="348"/>
    </location>
</feature>
<dbReference type="GeneID" id="101722544"/>
<gene>
    <name evidence="3" type="primary">LOC101722544</name>
</gene>
<feature type="region of interest" description="Disordered" evidence="1">
    <location>
        <begin position="270"/>
        <end position="310"/>
    </location>
</feature>
<protein>
    <submittedName>
        <fullName evidence="3">Uncharacterized protein LOC101722544 isoform X2</fullName>
    </submittedName>
</protein>
<evidence type="ECO:0000256" key="1">
    <source>
        <dbReference type="SAM" id="MobiDB-lite"/>
    </source>
</evidence>
<accession>A0AAX6T508</accession>